<dbReference type="InterPro" id="IPR016166">
    <property type="entry name" value="FAD-bd_PCMH"/>
</dbReference>
<dbReference type="PROSITE" id="PS51387">
    <property type="entry name" value="FAD_PCMH"/>
    <property type="match status" value="1"/>
</dbReference>
<evidence type="ECO:0000256" key="2">
    <source>
        <dbReference type="ARBA" id="ARBA00005466"/>
    </source>
</evidence>
<sequence length="454" mass="48675">MTSTIEIEGFAGQLIEPHDEVYDDARRVWNVLHDRRPALIARCATATDVAAALAYARQHDLVVAVRGGGHSLPGFSVCDDGLVVDLGAMNRVDVDAESRRVTVGGGALLGDVDRAAQRHGLVVPAGVISHTGVGGLTLGGGVGRLMRRFGLTIDSLLSVDLVTWDGRRLHASATERPELFWALRGGGGNFGVVTQFEFTAHPLTDIAVLGAFHPMAELPEVLAIAREVMEGDAPDALLWTSFVRKAPSRPWLPEGREGDLGLTSVIEWSGEPEEGEEVLAALRSRLGSADATVETVPYLMLQQAGDVEFGHGLMSYVKATFADSLTDDIVAALVERGSSLGSPLTQIEVLSTGGAIRQVPVDATAFPHRTASWLLNIPASWTEPDDTDREKAWVRETFETLAPLGTGGAYSNFMEGDEQGGATVAYGDLQARLAQVKREYDPHNVFRLNQNIVP</sequence>
<dbReference type="GO" id="GO:0016491">
    <property type="term" value="F:oxidoreductase activity"/>
    <property type="evidence" value="ECO:0007669"/>
    <property type="project" value="UniProtKB-KW"/>
</dbReference>
<dbReference type="InterPro" id="IPR016164">
    <property type="entry name" value="FAD-linked_Oxase-like_C"/>
</dbReference>
<evidence type="ECO:0000313" key="8">
    <source>
        <dbReference type="Proteomes" id="UP000281708"/>
    </source>
</evidence>
<dbReference type="AlphaFoldDB" id="A0A3L8P5N6"/>
<dbReference type="RefSeq" id="WP_121805733.1">
    <property type="nucleotide sequence ID" value="NZ_RDBE01000006.1"/>
</dbReference>
<evidence type="ECO:0000313" key="7">
    <source>
        <dbReference type="EMBL" id="RLV49969.1"/>
    </source>
</evidence>
<comment type="caution">
    <text evidence="7">The sequence shown here is derived from an EMBL/GenBank/DDBJ whole genome shotgun (WGS) entry which is preliminary data.</text>
</comment>
<feature type="domain" description="FAD-binding PCMH-type" evidence="6">
    <location>
        <begin position="33"/>
        <end position="203"/>
    </location>
</feature>
<comment type="similarity">
    <text evidence="2">Belongs to the oxygen-dependent FAD-linked oxidoreductase family.</text>
</comment>
<keyword evidence="5" id="KW-0560">Oxidoreductase</keyword>
<dbReference type="PANTHER" id="PTHR42973:SF39">
    <property type="entry name" value="FAD-BINDING PCMH-TYPE DOMAIN-CONTAINING PROTEIN"/>
    <property type="match status" value="1"/>
</dbReference>
<dbReference type="GO" id="GO:0071949">
    <property type="term" value="F:FAD binding"/>
    <property type="evidence" value="ECO:0007669"/>
    <property type="project" value="InterPro"/>
</dbReference>
<dbReference type="EMBL" id="RDBE01000006">
    <property type="protein sequence ID" value="RLV49969.1"/>
    <property type="molecule type" value="Genomic_DNA"/>
</dbReference>
<dbReference type="Gene3D" id="3.30.465.10">
    <property type="match status" value="1"/>
</dbReference>
<dbReference type="PANTHER" id="PTHR42973">
    <property type="entry name" value="BINDING OXIDOREDUCTASE, PUTATIVE (AFU_ORTHOLOGUE AFUA_1G17690)-RELATED"/>
    <property type="match status" value="1"/>
</dbReference>
<dbReference type="InterPro" id="IPR036318">
    <property type="entry name" value="FAD-bd_PCMH-like_sf"/>
</dbReference>
<keyword evidence="8" id="KW-1185">Reference proteome</keyword>
<dbReference type="Proteomes" id="UP000281708">
    <property type="component" value="Unassembled WGS sequence"/>
</dbReference>
<evidence type="ECO:0000256" key="5">
    <source>
        <dbReference type="ARBA" id="ARBA00023002"/>
    </source>
</evidence>
<reference evidence="7 8" key="1">
    <citation type="submission" date="2018-10" db="EMBL/GenBank/DDBJ databases">
        <title>Marmoricola sp. 4Q3S-7 whole genome shotgun sequence.</title>
        <authorList>
            <person name="Li F."/>
        </authorList>
    </citation>
    <scope>NUCLEOTIDE SEQUENCE [LARGE SCALE GENOMIC DNA]</scope>
    <source>
        <strain evidence="7 8">4Q3S-7</strain>
    </source>
</reference>
<accession>A0A3L8P5N6</accession>
<dbReference type="InterPro" id="IPR006094">
    <property type="entry name" value="Oxid_FAD_bind_N"/>
</dbReference>
<protein>
    <submittedName>
        <fullName evidence="7">FAD-binding oxidoreductase</fullName>
    </submittedName>
</protein>
<dbReference type="InterPro" id="IPR016167">
    <property type="entry name" value="FAD-bd_PCMH_sub1"/>
</dbReference>
<evidence type="ECO:0000256" key="3">
    <source>
        <dbReference type="ARBA" id="ARBA00022630"/>
    </source>
</evidence>
<dbReference type="Gene3D" id="3.30.43.10">
    <property type="entry name" value="Uridine Diphospho-n-acetylenolpyruvylglucosamine Reductase, domain 2"/>
    <property type="match status" value="1"/>
</dbReference>
<comment type="cofactor">
    <cofactor evidence="1">
        <name>FAD</name>
        <dbReference type="ChEBI" id="CHEBI:57692"/>
    </cofactor>
</comment>
<organism evidence="7 8">
    <name type="scientific">Nocardioides mangrovicus</name>
    <dbReference type="NCBI Taxonomy" id="2478913"/>
    <lineage>
        <taxon>Bacteria</taxon>
        <taxon>Bacillati</taxon>
        <taxon>Actinomycetota</taxon>
        <taxon>Actinomycetes</taxon>
        <taxon>Propionibacteriales</taxon>
        <taxon>Nocardioidaceae</taxon>
        <taxon>Nocardioides</taxon>
    </lineage>
</organism>
<dbReference type="Pfam" id="PF08031">
    <property type="entry name" value="BBE"/>
    <property type="match status" value="1"/>
</dbReference>
<dbReference type="InterPro" id="IPR016169">
    <property type="entry name" value="FAD-bd_PCMH_sub2"/>
</dbReference>
<dbReference type="Gene3D" id="3.40.462.20">
    <property type="match status" value="1"/>
</dbReference>
<dbReference type="SUPFAM" id="SSF56176">
    <property type="entry name" value="FAD-binding/transporter-associated domain-like"/>
    <property type="match status" value="1"/>
</dbReference>
<dbReference type="InterPro" id="IPR050416">
    <property type="entry name" value="FAD-linked_Oxidoreductase"/>
</dbReference>
<gene>
    <name evidence="7" type="ORF">D9V37_08835</name>
</gene>
<keyword evidence="4" id="KW-0274">FAD</keyword>
<dbReference type="InterPro" id="IPR006093">
    <property type="entry name" value="Oxy_OxRdtase_FAD_BS"/>
</dbReference>
<keyword evidence="3" id="KW-0285">Flavoprotein</keyword>
<evidence type="ECO:0000256" key="1">
    <source>
        <dbReference type="ARBA" id="ARBA00001974"/>
    </source>
</evidence>
<dbReference type="PROSITE" id="PS00862">
    <property type="entry name" value="OX2_COVAL_FAD"/>
    <property type="match status" value="1"/>
</dbReference>
<dbReference type="SUPFAM" id="SSF55103">
    <property type="entry name" value="FAD-linked oxidases, C-terminal domain"/>
    <property type="match status" value="1"/>
</dbReference>
<dbReference type="Pfam" id="PF01565">
    <property type="entry name" value="FAD_binding_4"/>
    <property type="match status" value="1"/>
</dbReference>
<proteinExistence type="inferred from homology"/>
<dbReference type="InterPro" id="IPR012951">
    <property type="entry name" value="BBE"/>
</dbReference>
<name>A0A3L8P5N6_9ACTN</name>
<evidence type="ECO:0000256" key="4">
    <source>
        <dbReference type="ARBA" id="ARBA00022827"/>
    </source>
</evidence>
<dbReference type="OrthoDB" id="3682986at2"/>
<evidence type="ECO:0000259" key="6">
    <source>
        <dbReference type="PROSITE" id="PS51387"/>
    </source>
</evidence>